<dbReference type="Pfam" id="PF06165">
    <property type="entry name" value="GH94_b-supersand"/>
    <property type="match status" value="1"/>
</dbReference>
<feature type="domain" description="Glycosyl hydrolase 94 catalytic" evidence="4">
    <location>
        <begin position="327"/>
        <end position="755"/>
    </location>
</feature>
<dbReference type="Gene3D" id="1.50.10.10">
    <property type="match status" value="1"/>
</dbReference>
<gene>
    <name evidence="5" type="ORF">EII33_07090</name>
</gene>
<organism evidence="5 6">
    <name type="scientific">Prevotella heparinolytica</name>
    <dbReference type="NCBI Taxonomy" id="28113"/>
    <lineage>
        <taxon>Bacteria</taxon>
        <taxon>Pseudomonadati</taxon>
        <taxon>Bacteroidota</taxon>
        <taxon>Bacteroidia</taxon>
        <taxon>Bacteroidales</taxon>
        <taxon>Bacteroidaceae</taxon>
        <taxon>Bacteroides</taxon>
    </lineage>
</organism>
<dbReference type="InterPro" id="IPR037825">
    <property type="entry name" value="GH94N_CBP"/>
</dbReference>
<dbReference type="InterPro" id="IPR033432">
    <property type="entry name" value="GH94_catalytic"/>
</dbReference>
<dbReference type="PANTHER" id="PTHR37469">
    <property type="entry name" value="CELLOBIONIC ACID PHOSPHORYLASE-RELATED"/>
    <property type="match status" value="1"/>
</dbReference>
<dbReference type="GO" id="GO:0030246">
    <property type="term" value="F:carbohydrate binding"/>
    <property type="evidence" value="ECO:0007669"/>
    <property type="project" value="InterPro"/>
</dbReference>
<accession>A0A3P2A7F0</accession>
<dbReference type="Gene3D" id="1.20.890.20">
    <property type="entry name" value="mpn423 like domain"/>
    <property type="match status" value="1"/>
</dbReference>
<evidence type="ECO:0000256" key="2">
    <source>
        <dbReference type="ARBA" id="ARBA00022679"/>
    </source>
</evidence>
<keyword evidence="6" id="KW-1185">Reference proteome</keyword>
<reference evidence="5 6" key="1">
    <citation type="submission" date="2018-11" db="EMBL/GenBank/DDBJ databases">
        <title>Genomes From Bacteria Associated with the Canine Oral Cavity: a Test Case for Automated Genome-Based Taxonomic Assignment.</title>
        <authorList>
            <person name="Coil D.A."/>
            <person name="Jospin G."/>
            <person name="Darling A.E."/>
            <person name="Wallis C."/>
            <person name="Davis I.J."/>
            <person name="Harris S."/>
            <person name="Eisen J.A."/>
            <person name="Holcombe L.J."/>
            <person name="O'Flynn C."/>
        </authorList>
    </citation>
    <scope>NUCLEOTIDE SEQUENCE [LARGE SCALE GENOMIC DNA]</scope>
    <source>
        <strain evidence="5 6">OH1047_COT-310</strain>
    </source>
</reference>
<evidence type="ECO:0000256" key="1">
    <source>
        <dbReference type="ARBA" id="ARBA00022676"/>
    </source>
</evidence>
<name>A0A3P2A7F0_9BACE</name>
<proteinExistence type="predicted"/>
<evidence type="ECO:0000259" key="4">
    <source>
        <dbReference type="Pfam" id="PF17167"/>
    </source>
</evidence>
<dbReference type="SMART" id="SM01068">
    <property type="entry name" value="CBM_X"/>
    <property type="match status" value="1"/>
</dbReference>
<dbReference type="PANTHER" id="PTHR37469:SF2">
    <property type="entry name" value="CELLOBIONIC ACID PHOSPHORYLASE"/>
    <property type="match status" value="1"/>
</dbReference>
<dbReference type="RefSeq" id="WP_125239100.1">
    <property type="nucleotide sequence ID" value="NZ_RQYF01000025.1"/>
</dbReference>
<dbReference type="InterPro" id="IPR010383">
    <property type="entry name" value="Glyco_hydrolase_94_b-supersand"/>
</dbReference>
<dbReference type="InterPro" id="IPR012341">
    <property type="entry name" value="6hp_glycosidase-like_sf"/>
</dbReference>
<evidence type="ECO:0000259" key="3">
    <source>
        <dbReference type="Pfam" id="PF06165"/>
    </source>
</evidence>
<dbReference type="Pfam" id="PF17167">
    <property type="entry name" value="Glyco_hydro_94"/>
    <property type="match status" value="1"/>
</dbReference>
<protein>
    <submittedName>
        <fullName evidence="5">Glycosyl transferase</fullName>
    </submittedName>
</protein>
<keyword evidence="2 5" id="KW-0808">Transferase</keyword>
<dbReference type="InterPro" id="IPR052047">
    <property type="entry name" value="GH94_Enzymes"/>
</dbReference>
<evidence type="ECO:0000313" key="6">
    <source>
        <dbReference type="Proteomes" id="UP000279562"/>
    </source>
</evidence>
<dbReference type="GO" id="GO:0005975">
    <property type="term" value="P:carbohydrate metabolic process"/>
    <property type="evidence" value="ECO:0007669"/>
    <property type="project" value="InterPro"/>
</dbReference>
<dbReference type="EMBL" id="RQYF01000025">
    <property type="protein sequence ID" value="RRD91422.1"/>
    <property type="molecule type" value="Genomic_DNA"/>
</dbReference>
<dbReference type="AlphaFoldDB" id="A0A3P2A7F0"/>
<dbReference type="InterPro" id="IPR037018">
    <property type="entry name" value="GH65_N"/>
</dbReference>
<dbReference type="CDD" id="cd11754">
    <property type="entry name" value="GH94N_CBP_like"/>
    <property type="match status" value="1"/>
</dbReference>
<dbReference type="SUPFAM" id="SSF48208">
    <property type="entry name" value="Six-hairpin glycosidases"/>
    <property type="match status" value="1"/>
</dbReference>
<dbReference type="Gene3D" id="2.70.98.40">
    <property type="entry name" value="Glycoside hydrolase, family 65, N-terminal domain"/>
    <property type="match status" value="1"/>
</dbReference>
<feature type="domain" description="Glycosyl hydrolase 94 supersandwich" evidence="3">
    <location>
        <begin position="14"/>
        <end position="272"/>
    </location>
</feature>
<sequence>MENKRFGYFDDQNREYVITDPKTPWPWINYLGNEDFFSLISNTAGGYSFYKDAKFRRITRYRYNSVPMDNGGRYFYINDGGTVWSPGWKPCKTPLDSYECRHGMSYTRISGAKNGIEAGLLFFVPLKTWGEVQKLTLKNLTQETKRIKLFSFAEWCLWNAATDMENFQRNFSTGEVEVDGSVIYHKTEYKERRNHYAFYSVNAPVDGFDTDRETFIGLYNEFSLPEKVSEGKAGNSIAHGWSPVASHYIEAELKPGESRDYIFLLGYVENGQDEKFESNEEKTAHHNPILQSVSSGALINKSKAEAMISALDTTAKVDAAFAELKAYWDRLLDVYVVKSHEEKLDRMVNIWNQYQCMVTFNMSRSASFFESGIGRGMGFRDSNQDLVGFVHQIPERARERIIDIASTQFPDGGCYHQYQPLTKRGNNDIGGGFNDDPMWLIFGTVAYIKETGDFGILQEPVPFDNREGSELSLFEHLRVSFNHVIENLGPHMLPLIGRADWNDCLNLNCFSWDPNESFQTTENKTEGSKAESLMIAGLFVVCGRDYAELCRHIGCNEEATRAQTCVDSMVEAVKKHGWDGDWYLRAYDYFGRKVGSKENEEGQIFIESQGWCSMAGIGLEEGMVQKALDAVKERLDCEHGIVLNNPAFTRYVVEYGEISTYPAGYKENAGIFCHNNPWVIIGETVLGRGDRAWEYFRKICPSYTEERSALHKVEPYVYSQMIAGKDAARPGEAKNSWLTGTAAWNYYAITQFILGIKPAYEGLEINPCIPAHWKGFSVKRKFRGAEYHITVKNPDGVCKGVRTIIVDGKPIDGNIVKHLPGTHYAEVIMG</sequence>
<dbReference type="Gene3D" id="2.60.420.10">
    <property type="entry name" value="Maltose phosphorylase, domain 3"/>
    <property type="match status" value="1"/>
</dbReference>
<evidence type="ECO:0000313" key="5">
    <source>
        <dbReference type="EMBL" id="RRD91422.1"/>
    </source>
</evidence>
<dbReference type="SUPFAM" id="SSF74650">
    <property type="entry name" value="Galactose mutarotase-like"/>
    <property type="match status" value="1"/>
</dbReference>
<dbReference type="InterPro" id="IPR008928">
    <property type="entry name" value="6-hairpin_glycosidase_sf"/>
</dbReference>
<dbReference type="InterPro" id="IPR011013">
    <property type="entry name" value="Gal_mutarotase_sf_dom"/>
</dbReference>
<comment type="caution">
    <text evidence="5">The sequence shown here is derived from an EMBL/GenBank/DDBJ whole genome shotgun (WGS) entry which is preliminary data.</text>
</comment>
<dbReference type="Proteomes" id="UP000279562">
    <property type="component" value="Unassembled WGS sequence"/>
</dbReference>
<keyword evidence="1" id="KW-0328">Glycosyltransferase</keyword>
<dbReference type="GO" id="GO:0016757">
    <property type="term" value="F:glycosyltransferase activity"/>
    <property type="evidence" value="ECO:0007669"/>
    <property type="project" value="UniProtKB-KW"/>
</dbReference>